<feature type="compositionally biased region" description="Polar residues" evidence="6">
    <location>
        <begin position="578"/>
        <end position="602"/>
    </location>
</feature>
<feature type="compositionally biased region" description="Polar residues" evidence="6">
    <location>
        <begin position="814"/>
        <end position="823"/>
    </location>
</feature>
<feature type="region of interest" description="Disordered" evidence="6">
    <location>
        <begin position="578"/>
        <end position="623"/>
    </location>
</feature>
<dbReference type="PANTHER" id="PTHR23005">
    <property type="entry name" value="RETINITIS PIGMENTOSA 1 PROTEIN"/>
    <property type="match status" value="1"/>
</dbReference>
<feature type="region of interest" description="Disordered" evidence="6">
    <location>
        <begin position="502"/>
        <end position="526"/>
    </location>
</feature>
<dbReference type="PROSITE" id="PS50309">
    <property type="entry name" value="DC"/>
    <property type="match status" value="2"/>
</dbReference>
<dbReference type="Pfam" id="PF03607">
    <property type="entry name" value="DCX"/>
    <property type="match status" value="2"/>
</dbReference>
<evidence type="ECO:0000256" key="5">
    <source>
        <dbReference type="ARBA" id="ARBA00023273"/>
    </source>
</evidence>
<dbReference type="SUPFAM" id="SSF89837">
    <property type="entry name" value="Doublecortin (DC)"/>
    <property type="match status" value="2"/>
</dbReference>
<keyword evidence="4" id="KW-0677">Repeat</keyword>
<feature type="domain" description="Doublecortin" evidence="7">
    <location>
        <begin position="162"/>
        <end position="287"/>
    </location>
</feature>
<feature type="compositionally biased region" description="Low complexity" evidence="6">
    <location>
        <begin position="330"/>
        <end position="344"/>
    </location>
</feature>
<feature type="compositionally biased region" description="Basic and acidic residues" evidence="6">
    <location>
        <begin position="797"/>
        <end position="808"/>
    </location>
</feature>
<dbReference type="Proteomes" id="UP000269221">
    <property type="component" value="Unassembled WGS sequence"/>
</dbReference>
<keyword evidence="9" id="KW-1185">Reference proteome</keyword>
<dbReference type="InterPro" id="IPR036572">
    <property type="entry name" value="Doublecortin_dom_sf"/>
</dbReference>
<dbReference type="InterPro" id="IPR003533">
    <property type="entry name" value="Doublecortin_dom"/>
</dbReference>
<dbReference type="CDD" id="cd17146">
    <property type="entry name" value="DCX1_RP1L1"/>
    <property type="match status" value="1"/>
</dbReference>
<dbReference type="AlphaFoldDB" id="A0A3M0KWJ5"/>
<keyword evidence="5" id="KW-0966">Cell projection</keyword>
<feature type="region of interest" description="Disordered" evidence="6">
    <location>
        <begin position="325"/>
        <end position="365"/>
    </location>
</feature>
<dbReference type="OrthoDB" id="1738954at2759"/>
<accession>A0A3M0KWJ5</accession>
<dbReference type="GO" id="GO:0005930">
    <property type="term" value="C:axoneme"/>
    <property type="evidence" value="ECO:0007669"/>
    <property type="project" value="TreeGrafter"/>
</dbReference>
<evidence type="ECO:0000313" key="9">
    <source>
        <dbReference type="Proteomes" id="UP000269221"/>
    </source>
</evidence>
<dbReference type="PANTHER" id="PTHR23005:SF3">
    <property type="entry name" value="RETINITIS PIGMENTOSA 1-LIKE 1 PROTEIN"/>
    <property type="match status" value="1"/>
</dbReference>
<feature type="region of interest" description="Disordered" evidence="6">
    <location>
        <begin position="655"/>
        <end position="930"/>
    </location>
</feature>
<dbReference type="GO" id="GO:0060041">
    <property type="term" value="P:retina development in camera-type eye"/>
    <property type="evidence" value="ECO:0007669"/>
    <property type="project" value="TreeGrafter"/>
</dbReference>
<dbReference type="GO" id="GO:0042461">
    <property type="term" value="P:photoreceptor cell development"/>
    <property type="evidence" value="ECO:0007669"/>
    <property type="project" value="TreeGrafter"/>
</dbReference>
<proteinExistence type="predicted"/>
<comment type="caution">
    <text evidence="8">The sequence shown here is derived from an EMBL/GenBank/DDBJ whole genome shotgun (WGS) entry which is preliminary data.</text>
</comment>
<evidence type="ECO:0000259" key="7">
    <source>
        <dbReference type="PROSITE" id="PS50309"/>
    </source>
</evidence>
<feature type="region of interest" description="Disordered" evidence="6">
    <location>
        <begin position="431"/>
        <end position="457"/>
    </location>
</feature>
<feature type="compositionally biased region" description="Polar residues" evidence="6">
    <location>
        <begin position="837"/>
        <end position="847"/>
    </location>
</feature>
<dbReference type="Gene3D" id="3.10.20.230">
    <property type="entry name" value="Doublecortin domain"/>
    <property type="match status" value="2"/>
</dbReference>
<dbReference type="GO" id="GO:0035082">
    <property type="term" value="P:axoneme assembly"/>
    <property type="evidence" value="ECO:0007669"/>
    <property type="project" value="TreeGrafter"/>
</dbReference>
<evidence type="ECO:0000256" key="4">
    <source>
        <dbReference type="ARBA" id="ARBA00022737"/>
    </source>
</evidence>
<dbReference type="GO" id="GO:0035556">
    <property type="term" value="P:intracellular signal transduction"/>
    <property type="evidence" value="ECO:0007669"/>
    <property type="project" value="InterPro"/>
</dbReference>
<dbReference type="SMART" id="SM00537">
    <property type="entry name" value="DCX"/>
    <property type="match status" value="2"/>
</dbReference>
<sequence>MTQVPADYLSTTSPYNYEPSLPAVAQASTLSKVPPAKKITFFKSGDPQFAGVKMAINQRSFKSFNALMDDLSHRVPLPFGVRTITTPRGIHCISELDQLEDGGCYLCSDKKYVKPISITSGGHRPAPPRNGRPSSTMRRPAQEGKLEDYSTSFTHHGPRIPKKITLVKNGESGFRRSIILNRRNARSFKTLLDEITEILQFPVKKLYTVDGKKLSFETSVPDTQLVMSEFSPDKTVSLRSENCEFNAQFSAFPNNLLPLIDSMQALLHCPNVLVCVGREPFKPVSMENLRKHSVEKLPNLPPRSNNGNNVNENNEMNFGLKAKKSVIHPRSASSNRSMRFSLSSEKSFPNGPVNSPDNGAPFSNGCSHPKAGELVQSLVNDDIEKRVHVNKDGSLSVEMKVRFRLLNDETLQWSTQIKKSNLMNQLPCEESGMEEDSGVDPLQKMNPEASSEADDSLYPCDIDSYMSKLEESECDEAHCHSCGKKHQDYDIWKNPMHMSQREEPNVRSTWHTRSSCSSTSSRRRVVHKKMTSVDSIHTTSSEEFSEHIVQESSSYSETIKNRVAYRSIKKCMCRSDLSTGASNGEEQQEYTQTSPGNSQRPSSLGLMSHSSCENNLDTQDSPEDQEITKIISQSEDVNCFEASSVKCLKDDMEEVESSRVGSVMSRSSLQSRQSKNMCEEASSVGRSLSSSSLQKANQGDNSQCSTPANSMHSKSSNCTIPKEKAEQSDPSDDNPVVSSFSSESCPKKEAEEVEAEQEESEVNEISSVSAKTKPSQSARGESSEGERCSTQGTHRSRASDRSSKRSGSDENIPCNVSCSSRGSKMSKCSHMRLDAQSEISVSSLESTPNKKRNSLHADYVRSGSRASIYSKSSCETKKKSVGDAMSYRTGSIHSNISSTSEAEAAAGPAEEKSSKSTASGYSESLKAQRR</sequence>
<dbReference type="EMBL" id="QRBI01000099">
    <property type="protein sequence ID" value="RMC17061.1"/>
    <property type="molecule type" value="Genomic_DNA"/>
</dbReference>
<protein>
    <recommendedName>
        <fullName evidence="7">Doublecortin domain-containing protein</fullName>
    </recommendedName>
</protein>
<evidence type="ECO:0000256" key="3">
    <source>
        <dbReference type="ARBA" id="ARBA00022490"/>
    </source>
</evidence>
<dbReference type="FunFam" id="3.10.20.230:FF:000006">
    <property type="entry name" value="Oxygen-regulated protein 1"/>
    <property type="match status" value="1"/>
</dbReference>
<feature type="compositionally biased region" description="Low complexity" evidence="6">
    <location>
        <begin position="682"/>
        <end position="692"/>
    </location>
</feature>
<evidence type="ECO:0000256" key="1">
    <source>
        <dbReference type="ARBA" id="ARBA00004316"/>
    </source>
</evidence>
<feature type="compositionally biased region" description="Polar residues" evidence="6">
    <location>
        <begin position="693"/>
        <end position="719"/>
    </location>
</feature>
<evidence type="ECO:0000256" key="6">
    <source>
        <dbReference type="SAM" id="MobiDB-lite"/>
    </source>
</evidence>
<evidence type="ECO:0000313" key="8">
    <source>
        <dbReference type="EMBL" id="RMC17061.1"/>
    </source>
</evidence>
<feature type="compositionally biased region" description="Low complexity" evidence="6">
    <location>
        <begin position="897"/>
        <end position="908"/>
    </location>
</feature>
<feature type="compositionally biased region" description="Acidic residues" evidence="6">
    <location>
        <begin position="751"/>
        <end position="762"/>
    </location>
</feature>
<dbReference type="STRING" id="333673.A0A3M0KWJ5"/>
<organism evidence="8 9">
    <name type="scientific">Hirundo rustica rustica</name>
    <dbReference type="NCBI Taxonomy" id="333673"/>
    <lineage>
        <taxon>Eukaryota</taxon>
        <taxon>Metazoa</taxon>
        <taxon>Chordata</taxon>
        <taxon>Craniata</taxon>
        <taxon>Vertebrata</taxon>
        <taxon>Euteleostomi</taxon>
        <taxon>Archelosauria</taxon>
        <taxon>Archosauria</taxon>
        <taxon>Dinosauria</taxon>
        <taxon>Saurischia</taxon>
        <taxon>Theropoda</taxon>
        <taxon>Coelurosauria</taxon>
        <taxon>Aves</taxon>
        <taxon>Neognathae</taxon>
        <taxon>Neoaves</taxon>
        <taxon>Telluraves</taxon>
        <taxon>Australaves</taxon>
        <taxon>Passeriformes</taxon>
        <taxon>Sylvioidea</taxon>
        <taxon>Hirundinidae</taxon>
        <taxon>Hirundo</taxon>
    </lineage>
</organism>
<name>A0A3M0KWJ5_HIRRU</name>
<reference evidence="8 9" key="1">
    <citation type="submission" date="2018-07" db="EMBL/GenBank/DDBJ databases">
        <title>A high quality draft genome assembly of the barn swallow (H. rustica rustica).</title>
        <authorList>
            <person name="Formenti G."/>
            <person name="Chiara M."/>
            <person name="Poveda L."/>
            <person name="Francoijs K.-J."/>
            <person name="Bonisoli-Alquati A."/>
            <person name="Canova L."/>
            <person name="Gianfranceschi L."/>
            <person name="Horner D.S."/>
            <person name="Saino N."/>
        </authorList>
    </citation>
    <scope>NUCLEOTIDE SEQUENCE [LARGE SCALE GENOMIC DNA]</scope>
    <source>
        <strain evidence="8">Chelidonia</strain>
        <tissue evidence="8">Blood</tissue>
    </source>
</reference>
<gene>
    <name evidence="8" type="ORF">DUI87_05635</name>
</gene>
<feature type="compositionally biased region" description="Polar residues" evidence="6">
    <location>
        <begin position="864"/>
        <end position="873"/>
    </location>
</feature>
<feature type="region of interest" description="Disordered" evidence="6">
    <location>
        <begin position="117"/>
        <end position="152"/>
    </location>
</feature>
<comment type="subcellular location">
    <subcellularLocation>
        <location evidence="1">Cell projection</location>
    </subcellularLocation>
    <subcellularLocation>
        <location evidence="2">Cytoplasm</location>
    </subcellularLocation>
</comment>
<evidence type="ECO:0000256" key="2">
    <source>
        <dbReference type="ARBA" id="ARBA00004496"/>
    </source>
</evidence>
<feature type="domain" description="Doublecortin" evidence="7">
    <location>
        <begin position="37"/>
        <end position="119"/>
    </location>
</feature>
<feature type="compositionally biased region" description="Polar residues" evidence="6">
    <location>
        <begin position="608"/>
        <end position="619"/>
    </location>
</feature>
<feature type="compositionally biased region" description="Low complexity" evidence="6">
    <location>
        <begin position="733"/>
        <end position="742"/>
    </location>
</feature>
<feature type="compositionally biased region" description="Low complexity" evidence="6">
    <location>
        <begin position="507"/>
        <end position="520"/>
    </location>
</feature>
<feature type="compositionally biased region" description="Low complexity" evidence="6">
    <location>
        <begin position="658"/>
        <end position="668"/>
    </location>
</feature>
<keyword evidence="3" id="KW-0963">Cytoplasm</keyword>